<dbReference type="GO" id="GO:0016887">
    <property type="term" value="F:ATP hydrolysis activity"/>
    <property type="evidence" value="ECO:0007669"/>
    <property type="project" value="InterPro"/>
</dbReference>
<evidence type="ECO:0000313" key="7">
    <source>
        <dbReference type="Proteomes" id="UP000261080"/>
    </source>
</evidence>
<dbReference type="Gene3D" id="3.40.50.300">
    <property type="entry name" value="P-loop containing nucleotide triphosphate hydrolases"/>
    <property type="match status" value="2"/>
</dbReference>
<dbReference type="PANTHER" id="PTHR42855:SF2">
    <property type="entry name" value="DRUG RESISTANCE ABC TRANSPORTER,ATP-BINDING PROTEIN"/>
    <property type="match status" value="1"/>
</dbReference>
<dbReference type="Pfam" id="PF00005">
    <property type="entry name" value="ABC_tran"/>
    <property type="match status" value="2"/>
</dbReference>
<evidence type="ECO:0000256" key="4">
    <source>
        <dbReference type="SAM" id="MobiDB-lite"/>
    </source>
</evidence>
<protein>
    <submittedName>
        <fullName evidence="6">ABC-F type ribosomal protection protein</fullName>
    </submittedName>
</protein>
<dbReference type="OrthoDB" id="9801441at2"/>
<accession>A0A3E3K1K5</accession>
<keyword evidence="3" id="KW-0175">Coiled coil</keyword>
<dbReference type="InterPro" id="IPR003593">
    <property type="entry name" value="AAA+_ATPase"/>
</dbReference>
<feature type="region of interest" description="Disordered" evidence="4">
    <location>
        <begin position="234"/>
        <end position="257"/>
    </location>
</feature>
<feature type="coiled-coil region" evidence="3">
    <location>
        <begin position="263"/>
        <end position="297"/>
    </location>
</feature>
<feature type="domain" description="ABC transporter" evidence="5">
    <location>
        <begin position="4"/>
        <end position="213"/>
    </location>
</feature>
<dbReference type="EMBL" id="QVLX01000004">
    <property type="protein sequence ID" value="RGE87037.1"/>
    <property type="molecule type" value="Genomic_DNA"/>
</dbReference>
<keyword evidence="7" id="KW-1185">Reference proteome</keyword>
<dbReference type="GO" id="GO:0005524">
    <property type="term" value="F:ATP binding"/>
    <property type="evidence" value="ECO:0007669"/>
    <property type="project" value="UniProtKB-KW"/>
</dbReference>
<gene>
    <name evidence="6" type="primary">abc-f</name>
    <name evidence="6" type="ORF">DW016_08855</name>
</gene>
<keyword evidence="1" id="KW-0547">Nucleotide-binding</keyword>
<dbReference type="PROSITE" id="PS50893">
    <property type="entry name" value="ABC_TRANSPORTER_2"/>
    <property type="match status" value="2"/>
</dbReference>
<evidence type="ECO:0000256" key="3">
    <source>
        <dbReference type="SAM" id="Coils"/>
    </source>
</evidence>
<dbReference type="RefSeq" id="WP_024732123.1">
    <property type="nucleotide sequence ID" value="NZ_BAABYU010000001.1"/>
</dbReference>
<feature type="compositionally biased region" description="Basic and acidic residues" evidence="4">
    <location>
        <begin position="234"/>
        <end position="246"/>
    </location>
</feature>
<dbReference type="InterPro" id="IPR003439">
    <property type="entry name" value="ABC_transporter-like_ATP-bd"/>
</dbReference>
<dbReference type="SMART" id="SM00382">
    <property type="entry name" value="AAA"/>
    <property type="match status" value="2"/>
</dbReference>
<evidence type="ECO:0000256" key="2">
    <source>
        <dbReference type="ARBA" id="ARBA00022840"/>
    </source>
</evidence>
<comment type="caution">
    <text evidence="6">The sequence shown here is derived from an EMBL/GenBank/DDBJ whole genome shotgun (WGS) entry which is preliminary data.</text>
</comment>
<sequence>MSQIQVTDLTFSYDTHYEMIFDHVNALLDTSWKTGLIGRNGTGKTTFLKLLKGEYPYRGNIQMAETAEYFPTVIREKDRAAMEVLEEIDPEYEFWKVLREMEWMGMDAGILERRYGTLSPGEQIRMQIAVLFAKEHAFLLIDEPTNHLDEGGREMLASYLKKKQGFLLVSHDRKLLDSCTDHTMALERSGIRIYRGNFSTWQREKKLRDQMELGKNEKLKKEIRHYEDAAREAGRWAGKKEKEKTGHRIGGLKPDRGAIGHKAAKMMKRSKVLEHRMERAAREKAGLLKNIEETEALKMFPLVYDKERLVTVDQISFARGERQIFREFSLEIRSGDRIALKGRNGCGKSTLLKLIAGVEEPDAGQIRIGSRLKISVVSQDSSGLKGTLEEMEERAGLDRALFRAVLRKLDLSRDQFDKRLEEYSEGQRKKILLAKSLCEPSHLYIWDEPLNYIDIFTRIQIEELILSRQPTMVFVEHDSVFTSRTATEIRYLDEASGTGI</sequence>
<dbReference type="InterPro" id="IPR027417">
    <property type="entry name" value="P-loop_NTPase"/>
</dbReference>
<name>A0A3E3K1K5_9FIRM</name>
<evidence type="ECO:0000256" key="1">
    <source>
        <dbReference type="ARBA" id="ARBA00022741"/>
    </source>
</evidence>
<dbReference type="NCBIfam" id="NF000355">
    <property type="entry name" value="ribo_prot_ABC_F"/>
    <property type="match status" value="1"/>
</dbReference>
<proteinExistence type="predicted"/>
<dbReference type="InterPro" id="IPR051309">
    <property type="entry name" value="ABCF_ATPase"/>
</dbReference>
<keyword evidence="2" id="KW-0067">ATP-binding</keyword>
<evidence type="ECO:0000259" key="5">
    <source>
        <dbReference type="PROSITE" id="PS50893"/>
    </source>
</evidence>
<organism evidence="6 7">
    <name type="scientific">Sellimonas intestinalis</name>
    <dbReference type="NCBI Taxonomy" id="1653434"/>
    <lineage>
        <taxon>Bacteria</taxon>
        <taxon>Bacillati</taxon>
        <taxon>Bacillota</taxon>
        <taxon>Clostridia</taxon>
        <taxon>Lachnospirales</taxon>
        <taxon>Lachnospiraceae</taxon>
        <taxon>Sellimonas</taxon>
    </lineage>
</organism>
<dbReference type="CDD" id="cd03221">
    <property type="entry name" value="ABCF_EF-3"/>
    <property type="match status" value="2"/>
</dbReference>
<dbReference type="GeneID" id="97192201"/>
<feature type="domain" description="ABC transporter" evidence="5">
    <location>
        <begin position="310"/>
        <end position="500"/>
    </location>
</feature>
<reference evidence="6 7" key="1">
    <citation type="submission" date="2018-08" db="EMBL/GenBank/DDBJ databases">
        <title>A genome reference for cultivated species of the human gut microbiota.</title>
        <authorList>
            <person name="Zou Y."/>
            <person name="Xue W."/>
            <person name="Luo G."/>
        </authorList>
    </citation>
    <scope>NUCLEOTIDE SEQUENCE [LARGE SCALE GENOMIC DNA]</scope>
    <source>
        <strain evidence="6 7">AF37-2AT</strain>
    </source>
</reference>
<dbReference type="SUPFAM" id="SSF52540">
    <property type="entry name" value="P-loop containing nucleoside triphosphate hydrolases"/>
    <property type="match status" value="2"/>
</dbReference>
<evidence type="ECO:0000313" key="6">
    <source>
        <dbReference type="EMBL" id="RGE87037.1"/>
    </source>
</evidence>
<dbReference type="Proteomes" id="UP000261080">
    <property type="component" value="Unassembled WGS sequence"/>
</dbReference>
<dbReference type="AlphaFoldDB" id="A0A3E3K1K5"/>
<dbReference type="PANTHER" id="PTHR42855">
    <property type="entry name" value="ABC TRANSPORTER ATP-BINDING SUBUNIT"/>
    <property type="match status" value="1"/>
</dbReference>